<evidence type="ECO:0000313" key="4">
    <source>
        <dbReference type="Proteomes" id="UP001439008"/>
    </source>
</evidence>
<keyword evidence="1" id="KW-0175">Coiled coil</keyword>
<gene>
    <name evidence="3" type="ORF">MHBO_002760</name>
</gene>
<dbReference type="Pfam" id="PF07160">
    <property type="entry name" value="SKA1"/>
    <property type="match status" value="1"/>
</dbReference>
<feature type="coiled-coil region" evidence="1">
    <location>
        <begin position="47"/>
        <end position="98"/>
    </location>
</feature>
<dbReference type="Proteomes" id="UP001439008">
    <property type="component" value="Unassembled WGS sequence"/>
</dbReference>
<evidence type="ECO:0000256" key="1">
    <source>
        <dbReference type="SAM" id="Coils"/>
    </source>
</evidence>
<evidence type="ECO:0000256" key="2">
    <source>
        <dbReference type="SAM" id="MobiDB-lite"/>
    </source>
</evidence>
<proteinExistence type="predicted"/>
<dbReference type="InterPro" id="IPR009829">
    <property type="entry name" value="SKA1"/>
</dbReference>
<reference evidence="3 4" key="1">
    <citation type="journal article" date="2024" name="BMC Biol.">
        <title>Comparative genomics of Ascetosporea gives new insight into the evolutionary basis for animal parasitism in Rhizaria.</title>
        <authorList>
            <person name="Hiltunen Thoren M."/>
            <person name="Onut-Brannstrom I."/>
            <person name="Alfjorden A."/>
            <person name="Peckova H."/>
            <person name="Swords F."/>
            <person name="Hooper C."/>
            <person name="Holzer A.S."/>
            <person name="Bass D."/>
            <person name="Burki F."/>
        </authorList>
    </citation>
    <scope>NUCLEOTIDE SEQUENCE [LARGE SCALE GENOMIC DNA]</scope>
    <source>
        <strain evidence="3">20-A016</strain>
    </source>
</reference>
<evidence type="ECO:0000313" key="3">
    <source>
        <dbReference type="EMBL" id="MES1921193.1"/>
    </source>
</evidence>
<comment type="caution">
    <text evidence="3">The sequence shown here is derived from an EMBL/GenBank/DDBJ whole genome shotgun (WGS) entry which is preliminary data.</text>
</comment>
<sequence length="174" mass="20499">MASENKNKVELENSTLEKMLLKTKFDKIENLIKIRQNKHNSMLHDKYNFWEEKIKEIIENFENVKNKIKLEQTAILKIKGMLSKAEEQNKKLKHLKNNIPDDFSDIKQKVIKKKALKSDKKSKMSKNSAPIKEPNPTIKETANFKIQKINEEEFKKVPKFSIKKIVFAKIFSIL</sequence>
<name>A0ABV2ANE1_9EUKA</name>
<keyword evidence="4" id="KW-1185">Reference proteome</keyword>
<feature type="region of interest" description="Disordered" evidence="2">
    <location>
        <begin position="115"/>
        <end position="136"/>
    </location>
</feature>
<dbReference type="EMBL" id="JBDODL010001141">
    <property type="protein sequence ID" value="MES1921193.1"/>
    <property type="molecule type" value="Genomic_DNA"/>
</dbReference>
<accession>A0ABV2ANE1</accession>
<organism evidence="3 4">
    <name type="scientific">Bonamia ostreae</name>
    <dbReference type="NCBI Taxonomy" id="126728"/>
    <lineage>
        <taxon>Eukaryota</taxon>
        <taxon>Sar</taxon>
        <taxon>Rhizaria</taxon>
        <taxon>Endomyxa</taxon>
        <taxon>Ascetosporea</taxon>
        <taxon>Haplosporida</taxon>
        <taxon>Bonamia</taxon>
    </lineage>
</organism>
<protein>
    <submittedName>
        <fullName evidence="3">Uncharacterized protein</fullName>
    </submittedName>
</protein>